<gene>
    <name evidence="2" type="ORF">L798_13877</name>
</gene>
<sequence>MEMPLTFLRTIQLFLTSRTGCGCFSLATMTTSLGTSTILLWRGFGITLATEESESDVLPAEKCFASSLTDGSTTGTSASKSRSDETVLPSLGAM</sequence>
<keyword evidence="3" id="KW-1185">Reference proteome</keyword>
<dbReference type="AlphaFoldDB" id="A0A067RIU9"/>
<organism evidence="2 3">
    <name type="scientific">Zootermopsis nevadensis</name>
    <name type="common">Dampwood termite</name>
    <dbReference type="NCBI Taxonomy" id="136037"/>
    <lineage>
        <taxon>Eukaryota</taxon>
        <taxon>Metazoa</taxon>
        <taxon>Ecdysozoa</taxon>
        <taxon>Arthropoda</taxon>
        <taxon>Hexapoda</taxon>
        <taxon>Insecta</taxon>
        <taxon>Pterygota</taxon>
        <taxon>Neoptera</taxon>
        <taxon>Polyneoptera</taxon>
        <taxon>Dictyoptera</taxon>
        <taxon>Blattodea</taxon>
        <taxon>Blattoidea</taxon>
        <taxon>Termitoidae</taxon>
        <taxon>Termopsidae</taxon>
        <taxon>Zootermopsis</taxon>
    </lineage>
</organism>
<dbReference type="EMBL" id="KK852448">
    <property type="protein sequence ID" value="KDR23717.1"/>
    <property type="molecule type" value="Genomic_DNA"/>
</dbReference>
<evidence type="ECO:0000256" key="1">
    <source>
        <dbReference type="SAM" id="MobiDB-lite"/>
    </source>
</evidence>
<name>A0A067RIU9_ZOONE</name>
<evidence type="ECO:0000313" key="2">
    <source>
        <dbReference type="EMBL" id="KDR23717.1"/>
    </source>
</evidence>
<reference evidence="2 3" key="1">
    <citation type="journal article" date="2014" name="Nat. Commun.">
        <title>Molecular traces of alternative social organization in a termite genome.</title>
        <authorList>
            <person name="Terrapon N."/>
            <person name="Li C."/>
            <person name="Robertson H.M."/>
            <person name="Ji L."/>
            <person name="Meng X."/>
            <person name="Booth W."/>
            <person name="Chen Z."/>
            <person name="Childers C.P."/>
            <person name="Glastad K.M."/>
            <person name="Gokhale K."/>
            <person name="Gowin J."/>
            <person name="Gronenberg W."/>
            <person name="Hermansen R.A."/>
            <person name="Hu H."/>
            <person name="Hunt B.G."/>
            <person name="Huylmans A.K."/>
            <person name="Khalil S.M."/>
            <person name="Mitchell R.D."/>
            <person name="Munoz-Torres M.C."/>
            <person name="Mustard J.A."/>
            <person name="Pan H."/>
            <person name="Reese J.T."/>
            <person name="Scharf M.E."/>
            <person name="Sun F."/>
            <person name="Vogel H."/>
            <person name="Xiao J."/>
            <person name="Yang W."/>
            <person name="Yang Z."/>
            <person name="Yang Z."/>
            <person name="Zhou J."/>
            <person name="Zhu J."/>
            <person name="Brent C.S."/>
            <person name="Elsik C.G."/>
            <person name="Goodisman M.A."/>
            <person name="Liberles D.A."/>
            <person name="Roe R.M."/>
            <person name="Vargo E.L."/>
            <person name="Vilcinskas A."/>
            <person name="Wang J."/>
            <person name="Bornberg-Bauer E."/>
            <person name="Korb J."/>
            <person name="Zhang G."/>
            <person name="Liebig J."/>
        </authorList>
    </citation>
    <scope>NUCLEOTIDE SEQUENCE [LARGE SCALE GENOMIC DNA]</scope>
    <source>
        <tissue evidence="2">Whole organism</tissue>
    </source>
</reference>
<dbReference type="Proteomes" id="UP000027135">
    <property type="component" value="Unassembled WGS sequence"/>
</dbReference>
<proteinExistence type="predicted"/>
<dbReference type="InParanoid" id="A0A067RIU9"/>
<accession>A0A067RIU9</accession>
<evidence type="ECO:0000313" key="3">
    <source>
        <dbReference type="Proteomes" id="UP000027135"/>
    </source>
</evidence>
<feature type="compositionally biased region" description="Low complexity" evidence="1">
    <location>
        <begin position="67"/>
        <end position="80"/>
    </location>
</feature>
<feature type="region of interest" description="Disordered" evidence="1">
    <location>
        <begin position="67"/>
        <end position="94"/>
    </location>
</feature>
<protein>
    <submittedName>
        <fullName evidence="2">Uncharacterized protein</fullName>
    </submittedName>
</protein>